<dbReference type="EMBL" id="MTHB01000301">
    <property type="protein sequence ID" value="OXC71679.1"/>
    <property type="molecule type" value="Genomic_DNA"/>
</dbReference>
<reference evidence="2" key="1">
    <citation type="submission" date="2017-01" db="EMBL/GenBank/DDBJ databases">
        <title>Genome Analysis of Deinococcus marmoris KOPRI26562.</title>
        <authorList>
            <person name="Kim J.H."/>
            <person name="Oh H.-M."/>
        </authorList>
    </citation>
    <scope>NUCLEOTIDE SEQUENCE [LARGE SCALE GENOMIC DNA]</scope>
    <source>
        <strain evidence="2">PAMC 26633</strain>
    </source>
</reference>
<proteinExistence type="predicted"/>
<gene>
    <name evidence="1" type="ORF">BSU04_45965</name>
</gene>
<dbReference type="AlphaFoldDB" id="A0A226WLJ8"/>
<dbReference type="Proteomes" id="UP000214720">
    <property type="component" value="Unassembled WGS sequence"/>
</dbReference>
<protein>
    <submittedName>
        <fullName evidence="1">Uncharacterized protein</fullName>
    </submittedName>
</protein>
<sequence>MIKPSGSIARKRKNVERRREAAMLVGNFTTCVKVPKADSGASKPAIIATKSWDWQA</sequence>
<evidence type="ECO:0000313" key="2">
    <source>
        <dbReference type="Proteomes" id="UP000214720"/>
    </source>
</evidence>
<name>A0A226WLJ8_CABSO</name>
<evidence type="ECO:0000313" key="1">
    <source>
        <dbReference type="EMBL" id="OXC71679.1"/>
    </source>
</evidence>
<comment type="caution">
    <text evidence="1">The sequence shown here is derived from an EMBL/GenBank/DDBJ whole genome shotgun (WGS) entry which is preliminary data.</text>
</comment>
<accession>A0A226WLJ8</accession>
<organism evidence="1 2">
    <name type="scientific">Caballeronia sordidicola</name>
    <name type="common">Burkholderia sordidicola</name>
    <dbReference type="NCBI Taxonomy" id="196367"/>
    <lineage>
        <taxon>Bacteria</taxon>
        <taxon>Pseudomonadati</taxon>
        <taxon>Pseudomonadota</taxon>
        <taxon>Betaproteobacteria</taxon>
        <taxon>Burkholderiales</taxon>
        <taxon>Burkholderiaceae</taxon>
        <taxon>Caballeronia</taxon>
    </lineage>
</organism>